<dbReference type="GO" id="GO:0005829">
    <property type="term" value="C:cytosol"/>
    <property type="evidence" value="ECO:0007669"/>
    <property type="project" value="TreeGrafter"/>
</dbReference>
<dbReference type="InterPro" id="IPR010982">
    <property type="entry name" value="Lambda_DNA-bd_dom_sf"/>
</dbReference>
<sequence length="103" mass="11198">MALRIKKLRKDKGWTQDVLAAKAGLSRSQLAMIEAETRPANTVRLNAIAAALGVPPEDLFESDPRERQIVGILRRLPGEDADALLRIAEALAAKGQDGEPEDQ</sequence>
<dbReference type="Proteomes" id="UP001143349">
    <property type="component" value="Unassembled WGS sequence"/>
</dbReference>
<evidence type="ECO:0000256" key="1">
    <source>
        <dbReference type="ARBA" id="ARBA00023125"/>
    </source>
</evidence>
<dbReference type="PROSITE" id="PS50943">
    <property type="entry name" value="HTH_CROC1"/>
    <property type="match status" value="1"/>
</dbReference>
<proteinExistence type="predicted"/>
<reference evidence="3" key="1">
    <citation type="journal article" date="2014" name="Int. J. Syst. Evol. Microbiol.">
        <title>Complete genome sequence of Corynebacterium casei LMG S-19264T (=DSM 44701T), isolated from a smear-ripened cheese.</title>
        <authorList>
            <consortium name="US DOE Joint Genome Institute (JGI-PGF)"/>
            <person name="Walter F."/>
            <person name="Albersmeier A."/>
            <person name="Kalinowski J."/>
            <person name="Ruckert C."/>
        </authorList>
    </citation>
    <scope>NUCLEOTIDE SEQUENCE</scope>
    <source>
        <strain evidence="3">VKM B-2222</strain>
    </source>
</reference>
<dbReference type="Gene3D" id="1.10.260.40">
    <property type="entry name" value="lambda repressor-like DNA-binding domains"/>
    <property type="match status" value="1"/>
</dbReference>
<dbReference type="SMART" id="SM00530">
    <property type="entry name" value="HTH_XRE"/>
    <property type="match status" value="1"/>
</dbReference>
<dbReference type="Pfam" id="PF01381">
    <property type="entry name" value="HTH_3"/>
    <property type="match status" value="1"/>
</dbReference>
<dbReference type="SUPFAM" id="SSF47413">
    <property type="entry name" value="lambda repressor-like DNA-binding domains"/>
    <property type="match status" value="1"/>
</dbReference>
<dbReference type="EMBL" id="BSFH01000017">
    <property type="protein sequence ID" value="GLK63497.1"/>
    <property type="molecule type" value="Genomic_DNA"/>
</dbReference>
<evidence type="ECO:0000313" key="4">
    <source>
        <dbReference type="Proteomes" id="UP001143349"/>
    </source>
</evidence>
<dbReference type="AlphaFoldDB" id="A0AAD3RT30"/>
<comment type="caution">
    <text evidence="3">The sequence shown here is derived from an EMBL/GenBank/DDBJ whole genome shotgun (WGS) entry which is preliminary data.</text>
</comment>
<evidence type="ECO:0000313" key="3">
    <source>
        <dbReference type="EMBL" id="GLK63497.1"/>
    </source>
</evidence>
<dbReference type="CDD" id="cd00093">
    <property type="entry name" value="HTH_XRE"/>
    <property type="match status" value="1"/>
</dbReference>
<gene>
    <name evidence="3" type="ORF">GCM10017635_09670</name>
</gene>
<protein>
    <submittedName>
        <fullName evidence="3">Transcriptional regulator</fullName>
    </submittedName>
</protein>
<dbReference type="GO" id="GO:0003677">
    <property type="term" value="F:DNA binding"/>
    <property type="evidence" value="ECO:0007669"/>
    <property type="project" value="UniProtKB-KW"/>
</dbReference>
<dbReference type="PANTHER" id="PTHR46797">
    <property type="entry name" value="HTH-TYPE TRANSCRIPTIONAL REGULATOR"/>
    <property type="match status" value="1"/>
</dbReference>
<organism evidence="3 4">
    <name type="scientific">Paracoccus kondratievae</name>
    <dbReference type="NCBI Taxonomy" id="135740"/>
    <lineage>
        <taxon>Bacteria</taxon>
        <taxon>Pseudomonadati</taxon>
        <taxon>Pseudomonadota</taxon>
        <taxon>Alphaproteobacteria</taxon>
        <taxon>Rhodobacterales</taxon>
        <taxon>Paracoccaceae</taxon>
        <taxon>Paracoccus</taxon>
    </lineage>
</organism>
<keyword evidence="1" id="KW-0238">DNA-binding</keyword>
<dbReference type="InterPro" id="IPR050807">
    <property type="entry name" value="TransReg_Diox_bact_type"/>
</dbReference>
<feature type="domain" description="HTH cro/C1-type" evidence="2">
    <location>
        <begin position="5"/>
        <end position="59"/>
    </location>
</feature>
<accession>A0AAD3RT30</accession>
<keyword evidence="4" id="KW-1185">Reference proteome</keyword>
<reference evidence="3" key="2">
    <citation type="submission" date="2023-01" db="EMBL/GenBank/DDBJ databases">
        <authorList>
            <person name="Sun Q."/>
            <person name="Evtushenko L."/>
        </authorList>
    </citation>
    <scope>NUCLEOTIDE SEQUENCE</scope>
    <source>
        <strain evidence="3">VKM B-2222</strain>
    </source>
</reference>
<name>A0AAD3RT30_9RHOB</name>
<dbReference type="PANTHER" id="PTHR46797:SF1">
    <property type="entry name" value="METHYLPHOSPHONATE SYNTHASE"/>
    <property type="match status" value="1"/>
</dbReference>
<dbReference type="GO" id="GO:0003700">
    <property type="term" value="F:DNA-binding transcription factor activity"/>
    <property type="evidence" value="ECO:0007669"/>
    <property type="project" value="TreeGrafter"/>
</dbReference>
<evidence type="ECO:0000259" key="2">
    <source>
        <dbReference type="PROSITE" id="PS50943"/>
    </source>
</evidence>
<dbReference type="InterPro" id="IPR001387">
    <property type="entry name" value="Cro/C1-type_HTH"/>
</dbReference>